<comment type="caution">
    <text evidence="1">The sequence shown here is derived from an EMBL/GenBank/DDBJ whole genome shotgun (WGS) entry which is preliminary data.</text>
</comment>
<dbReference type="EMBL" id="VIEB01000347">
    <property type="protein sequence ID" value="TQD94325.1"/>
    <property type="molecule type" value="Genomic_DNA"/>
</dbReference>
<dbReference type="AlphaFoldDB" id="A0A540M6J7"/>
<evidence type="ECO:0000313" key="1">
    <source>
        <dbReference type="EMBL" id="TQD94325.1"/>
    </source>
</evidence>
<evidence type="ECO:0000313" key="2">
    <source>
        <dbReference type="Proteomes" id="UP000315295"/>
    </source>
</evidence>
<organism evidence="1 2">
    <name type="scientific">Malus baccata</name>
    <name type="common">Siberian crab apple</name>
    <name type="synonym">Pyrus baccata</name>
    <dbReference type="NCBI Taxonomy" id="106549"/>
    <lineage>
        <taxon>Eukaryota</taxon>
        <taxon>Viridiplantae</taxon>
        <taxon>Streptophyta</taxon>
        <taxon>Embryophyta</taxon>
        <taxon>Tracheophyta</taxon>
        <taxon>Spermatophyta</taxon>
        <taxon>Magnoliopsida</taxon>
        <taxon>eudicotyledons</taxon>
        <taxon>Gunneridae</taxon>
        <taxon>Pentapetalae</taxon>
        <taxon>rosids</taxon>
        <taxon>fabids</taxon>
        <taxon>Rosales</taxon>
        <taxon>Rosaceae</taxon>
        <taxon>Amygdaloideae</taxon>
        <taxon>Maleae</taxon>
        <taxon>Malus</taxon>
    </lineage>
</organism>
<gene>
    <name evidence="1" type="ORF">C1H46_020139</name>
</gene>
<reference evidence="1 2" key="1">
    <citation type="journal article" date="2019" name="G3 (Bethesda)">
        <title>Sequencing of a Wild Apple (Malus baccata) Genome Unravels the Differences Between Cultivated and Wild Apple Species Regarding Disease Resistance and Cold Tolerance.</title>
        <authorList>
            <person name="Chen X."/>
        </authorList>
    </citation>
    <scope>NUCLEOTIDE SEQUENCE [LARGE SCALE GENOMIC DNA]</scope>
    <source>
        <strain evidence="2">cv. Shandingzi</strain>
        <tissue evidence="1">Leaves</tissue>
    </source>
</reference>
<accession>A0A540M6J7</accession>
<name>A0A540M6J7_MALBA</name>
<sequence>MLKTDMILHVSSQAQACSQEAYGLEITRHREGLGFLWTAVTIPLRKWSHRQKAKLTVLGTAKCTADHIFLQFSDIVILW</sequence>
<protein>
    <submittedName>
        <fullName evidence="1">Uncharacterized protein</fullName>
    </submittedName>
</protein>
<proteinExistence type="predicted"/>
<keyword evidence="2" id="KW-1185">Reference proteome</keyword>
<dbReference type="Proteomes" id="UP000315295">
    <property type="component" value="Unassembled WGS sequence"/>
</dbReference>